<evidence type="ECO:0000313" key="8">
    <source>
        <dbReference type="EMBL" id="GAO99044.1"/>
    </source>
</evidence>
<evidence type="ECO:0000256" key="2">
    <source>
        <dbReference type="ARBA" id="ARBA00009840"/>
    </source>
</evidence>
<name>A0A0K8MGP9_9PROT</name>
<comment type="function">
    <text evidence="1">Involved in DNA recombination.</text>
</comment>
<accession>A0A0K8MGP9</accession>
<keyword evidence="5" id="KW-0233">DNA recombination</keyword>
<evidence type="ECO:0000256" key="5">
    <source>
        <dbReference type="ARBA" id="ARBA00023172"/>
    </source>
</evidence>
<comment type="caution">
    <text evidence="8">The sequence shown here is derived from an EMBL/GenBank/DDBJ whole genome shotgun (WGS) entry which is preliminary data.</text>
</comment>
<feature type="transmembrane region" description="Helical" evidence="7">
    <location>
        <begin position="6"/>
        <end position="26"/>
    </location>
</feature>
<evidence type="ECO:0000256" key="3">
    <source>
        <dbReference type="ARBA" id="ARBA00021840"/>
    </source>
</evidence>
<dbReference type="GO" id="GO:0006310">
    <property type="term" value="P:DNA recombination"/>
    <property type="evidence" value="ECO:0007669"/>
    <property type="project" value="UniProtKB-KW"/>
</dbReference>
<dbReference type="Pfam" id="PF02646">
    <property type="entry name" value="RmuC"/>
    <property type="match status" value="1"/>
</dbReference>
<evidence type="ECO:0000256" key="7">
    <source>
        <dbReference type="SAM" id="Phobius"/>
    </source>
</evidence>
<evidence type="ECO:0000256" key="6">
    <source>
        <dbReference type="SAM" id="Coils"/>
    </source>
</evidence>
<feature type="coiled-coil region" evidence="6">
    <location>
        <begin position="30"/>
        <end position="123"/>
    </location>
</feature>
<proteinExistence type="inferred from homology"/>
<dbReference type="STRING" id="1629334.Cva_01717"/>
<organism evidence="8 9">
    <name type="scientific">Caedimonas varicaedens</name>
    <dbReference type="NCBI Taxonomy" id="1629334"/>
    <lineage>
        <taxon>Bacteria</taxon>
        <taxon>Pseudomonadati</taxon>
        <taxon>Pseudomonadota</taxon>
        <taxon>Alphaproteobacteria</taxon>
        <taxon>Holosporales</taxon>
        <taxon>Caedimonadaceae</taxon>
        <taxon>Caedimonas</taxon>
    </lineage>
</organism>
<dbReference type="PANTHER" id="PTHR30563">
    <property type="entry name" value="DNA RECOMBINATION PROTEIN RMUC"/>
    <property type="match status" value="1"/>
</dbReference>
<evidence type="ECO:0000256" key="1">
    <source>
        <dbReference type="ARBA" id="ARBA00003416"/>
    </source>
</evidence>
<dbReference type="OrthoDB" id="370725at2"/>
<dbReference type="EMBL" id="BBVC01000119">
    <property type="protein sequence ID" value="GAO99044.1"/>
    <property type="molecule type" value="Genomic_DNA"/>
</dbReference>
<gene>
    <name evidence="8" type="primary">rmuC</name>
    <name evidence="8" type="ORF">Cva_01717</name>
</gene>
<keyword evidence="7" id="KW-0472">Membrane</keyword>
<dbReference type="AlphaFoldDB" id="A0A0K8MGP9"/>
<evidence type="ECO:0000313" key="9">
    <source>
        <dbReference type="Proteomes" id="UP000036771"/>
    </source>
</evidence>
<dbReference type="PANTHER" id="PTHR30563:SF0">
    <property type="entry name" value="DNA RECOMBINATION PROTEIN RMUC"/>
    <property type="match status" value="1"/>
</dbReference>
<dbReference type="InterPro" id="IPR003798">
    <property type="entry name" value="DNA_recombination_RmuC"/>
</dbReference>
<comment type="similarity">
    <text evidence="2">Belongs to the RmuC family.</text>
</comment>
<reference evidence="8 9" key="1">
    <citation type="submission" date="2015-03" db="EMBL/GenBank/DDBJ databases">
        <title>Caedibacter varicaedens, whole genome shotgun sequence.</title>
        <authorList>
            <person name="Suzuki H."/>
            <person name="Dapper A.L."/>
            <person name="Gibson A.K."/>
            <person name="Jackson C."/>
            <person name="Lee H."/>
            <person name="Pejaver V.R."/>
            <person name="Doak T."/>
            <person name="Lynch M."/>
        </authorList>
    </citation>
    <scope>NUCLEOTIDE SEQUENCE [LARGE SCALE GENOMIC DNA]</scope>
</reference>
<sequence length="475" mass="53993">MNIQQYELAQVLTGAILGGSIGFFFIMRVKRLAQLTFDRLNEEMQNVRERLILSEDKAQRYETMTEEKNQLFERLSDARAKYAEVDVLLGQERKQFQEKFKVIEEARQELSNAFQALSAQALERNNRSFLDLAKSTLEKFHETAKGDLQLKEKAISELVSPIRESLHNVDQKIGEIEKIRLSAYEVLRHQVGDLILSQKELRSETANLVKALRTPHVRGRWGEMQLRRVVEMSGMSVHCDFIEQTTLEGEEIKLRPDMIVRLPGGKRLIIDAKAPLAAYLDALEAKEETLRQDFLKDHARQVRTHILSLSTRAYWDQLSKSGETPEFVVMFLPGETIFSAALEQDPSLIEVGVEKKVILATPATLIALLHAVAYGWRQERLADNAREVSQLGRELYKRLSDMGSHLAKLGQSLGGSVRAYNSTIASLESRVLPSARRFKELNVSSSQDEIALLPQLDHLPRDLQSPELHLVKETG</sequence>
<keyword evidence="7" id="KW-0812">Transmembrane</keyword>
<evidence type="ECO:0000256" key="4">
    <source>
        <dbReference type="ARBA" id="ARBA00023054"/>
    </source>
</evidence>
<keyword evidence="7" id="KW-1133">Transmembrane helix</keyword>
<keyword evidence="9" id="KW-1185">Reference proteome</keyword>
<dbReference type="Proteomes" id="UP000036771">
    <property type="component" value="Unassembled WGS sequence"/>
</dbReference>
<protein>
    <recommendedName>
        <fullName evidence="3">DNA recombination protein RmuC homolog</fullName>
    </recommendedName>
</protein>
<keyword evidence="4 6" id="KW-0175">Coiled coil</keyword>